<comment type="similarity">
    <text evidence="2">Belongs to the beta-class carbonic anhydrase family.</text>
</comment>
<feature type="transmembrane region" description="Helical" evidence="7">
    <location>
        <begin position="35"/>
        <end position="54"/>
    </location>
</feature>
<dbReference type="InterPro" id="IPR036874">
    <property type="entry name" value="Carbonic_anhydrase_sf"/>
</dbReference>
<evidence type="ECO:0000313" key="10">
    <source>
        <dbReference type="Proteomes" id="UP000443353"/>
    </source>
</evidence>
<feature type="transmembrane region" description="Helical" evidence="7">
    <location>
        <begin position="384"/>
        <end position="415"/>
    </location>
</feature>
<dbReference type="SMART" id="SM00947">
    <property type="entry name" value="Pro_CA"/>
    <property type="match status" value="1"/>
</dbReference>
<dbReference type="RefSeq" id="WP_160408348.1">
    <property type="nucleotide sequence ID" value="NZ_WSES01000003.1"/>
</dbReference>
<feature type="transmembrane region" description="Helical" evidence="7">
    <location>
        <begin position="334"/>
        <end position="363"/>
    </location>
</feature>
<protein>
    <submittedName>
        <fullName evidence="9">Carbonic anhydrase</fullName>
    </submittedName>
</protein>
<feature type="transmembrane region" description="Helical" evidence="7">
    <location>
        <begin position="12"/>
        <end position="30"/>
    </location>
</feature>
<feature type="transmembrane region" description="Helical" evidence="7">
    <location>
        <begin position="104"/>
        <end position="127"/>
    </location>
</feature>
<evidence type="ECO:0000259" key="8">
    <source>
        <dbReference type="Pfam" id="PF00916"/>
    </source>
</evidence>
<feature type="binding site" evidence="6">
    <location>
        <position position="572"/>
    </location>
    <ligand>
        <name>Zn(2+)</name>
        <dbReference type="ChEBI" id="CHEBI:29105"/>
    </ligand>
</feature>
<dbReference type="Gene3D" id="3.40.1050.10">
    <property type="entry name" value="Carbonic anhydrase"/>
    <property type="match status" value="1"/>
</dbReference>
<dbReference type="GO" id="GO:0004089">
    <property type="term" value="F:carbonate dehydratase activity"/>
    <property type="evidence" value="ECO:0007669"/>
    <property type="project" value="InterPro"/>
</dbReference>
<evidence type="ECO:0000256" key="5">
    <source>
        <dbReference type="ARBA" id="ARBA00023136"/>
    </source>
</evidence>
<feature type="transmembrane region" description="Helical" evidence="7">
    <location>
        <begin position="253"/>
        <end position="270"/>
    </location>
</feature>
<keyword evidence="10" id="KW-1185">Reference proteome</keyword>
<feature type="binding site" evidence="6">
    <location>
        <position position="627"/>
    </location>
    <ligand>
        <name>Zn(2+)</name>
        <dbReference type="ChEBI" id="CHEBI:29105"/>
    </ligand>
</feature>
<dbReference type="GO" id="GO:0016020">
    <property type="term" value="C:membrane"/>
    <property type="evidence" value="ECO:0007669"/>
    <property type="project" value="UniProtKB-SubCell"/>
</dbReference>
<dbReference type="InterPro" id="IPR001765">
    <property type="entry name" value="Carbonic_anhydrase"/>
</dbReference>
<feature type="binding site" evidence="6">
    <location>
        <position position="624"/>
    </location>
    <ligand>
        <name>Zn(2+)</name>
        <dbReference type="ChEBI" id="CHEBI:29105"/>
    </ligand>
</feature>
<dbReference type="PANTHER" id="PTHR11814">
    <property type="entry name" value="SULFATE TRANSPORTER"/>
    <property type="match status" value="1"/>
</dbReference>
<organism evidence="9 10">
    <name type="scientific">Massilia cellulosiltytica</name>
    <dbReference type="NCBI Taxonomy" id="2683234"/>
    <lineage>
        <taxon>Bacteria</taxon>
        <taxon>Pseudomonadati</taxon>
        <taxon>Pseudomonadota</taxon>
        <taxon>Betaproteobacteria</taxon>
        <taxon>Burkholderiales</taxon>
        <taxon>Oxalobacteraceae</taxon>
        <taxon>Telluria group</taxon>
        <taxon>Massilia</taxon>
    </lineage>
</organism>
<comment type="caution">
    <text evidence="9">The sequence shown here is derived from an EMBL/GenBank/DDBJ whole genome shotgun (WGS) entry which is preliminary data.</text>
</comment>
<keyword evidence="3 7" id="KW-0812">Transmembrane</keyword>
<feature type="transmembrane region" description="Helical" evidence="7">
    <location>
        <begin position="157"/>
        <end position="181"/>
    </location>
</feature>
<evidence type="ECO:0000256" key="3">
    <source>
        <dbReference type="ARBA" id="ARBA00022692"/>
    </source>
</evidence>
<dbReference type="AlphaFoldDB" id="A0A7X3FY48"/>
<evidence type="ECO:0000256" key="2">
    <source>
        <dbReference type="ARBA" id="ARBA00006217"/>
    </source>
</evidence>
<dbReference type="SUPFAM" id="SSF53056">
    <property type="entry name" value="beta-carbonic anhydrase, cab"/>
    <property type="match status" value="1"/>
</dbReference>
<name>A0A7X3FY48_9BURK</name>
<evidence type="ECO:0000256" key="6">
    <source>
        <dbReference type="PIRSR" id="PIRSR601765-1"/>
    </source>
</evidence>
<proteinExistence type="inferred from homology"/>
<keyword evidence="5 7" id="KW-0472">Membrane</keyword>
<gene>
    <name evidence="9" type="ORF">GPY61_09295</name>
</gene>
<dbReference type="Pfam" id="PF00484">
    <property type="entry name" value="Pro_CA"/>
    <property type="match status" value="1"/>
</dbReference>
<dbReference type="GO" id="GO:0055085">
    <property type="term" value="P:transmembrane transport"/>
    <property type="evidence" value="ECO:0007669"/>
    <property type="project" value="InterPro"/>
</dbReference>
<feature type="domain" description="SLC26A/SulP transporter" evidence="8">
    <location>
        <begin position="6"/>
        <end position="385"/>
    </location>
</feature>
<evidence type="ECO:0000256" key="1">
    <source>
        <dbReference type="ARBA" id="ARBA00004141"/>
    </source>
</evidence>
<sequence length="732" mass="78172">MHTNTLKYDLPAGIVVFLVALPLCLGIALASGAPLFAGIISGIIGGIVVGAISGSHTSVSGPAAGLAAVVLASITKLGAFEILLAAILLAGVMQLAMGVARAGFIANYIPSNVIKGLLAAIGILLILKQLPHAIGYDVNPADETSFIQANGENTFSAIAHAFSAITPGAMIIALLSMLILVYWDRTPLKNIKLLPAPLFVVALGVALNVTFDRFFPALSIDPEHLVDIPPLDIGNLGAYLNFPDLAHFTNHDVWIVGFTIAIVASLETLLNVEAVDKLDPHKRETPTNRELVAQGVGNICAGLLGGLPVTSVIVRSSVNIQNDNRTKASTILHGVLLLASVLVLAPMLNLIPLAALAAILIVTGYKLAKVSLFRDMYKKGWSQFVPFAVTVAAIVLTDLLTGVLVGLAASLFYLMRSHFKNPFSMEQYRLHIGEVVKMELPNQVSFLNKATIKSALWEIPENANVLIDAANSDYIDHDVLEVINDYRVVAAERNVKLNVVGLRDEYSLHDPIQFVPALDKDTQTRLAPEDVLQLLRDGNERFRAGRTTKKYYLHQVEATAGGQHPMAVVVNCIDSRTSPEIIFDAGLGDLLTIRIAGNVISREIIGSLEIAHKLGAKLIVVKGHSSCGAIGLALQNEGAHSMGAITGKIRKAVDQCKCGAHHPPEGKAMLEAVTRRNIENSLDEIIAGSAFLRERIARGEMGLVGAYHDIATRTVQFGEPVTLDDGRNDLAA</sequence>
<keyword evidence="6" id="KW-0479">Metal-binding</keyword>
<comment type="subcellular location">
    <subcellularLocation>
        <location evidence="1">Membrane</location>
        <topology evidence="1">Multi-pass membrane protein</topology>
    </subcellularLocation>
</comment>
<keyword evidence="4 7" id="KW-1133">Transmembrane helix</keyword>
<evidence type="ECO:0000256" key="4">
    <source>
        <dbReference type="ARBA" id="ARBA00022989"/>
    </source>
</evidence>
<accession>A0A7X3FY48</accession>
<dbReference type="Proteomes" id="UP000443353">
    <property type="component" value="Unassembled WGS sequence"/>
</dbReference>
<comment type="cofactor">
    <cofactor evidence="6">
        <name>Zn(2+)</name>
        <dbReference type="ChEBI" id="CHEBI:29105"/>
    </cofactor>
    <text evidence="6">Binds 1 zinc ion per subunit.</text>
</comment>
<feature type="transmembrane region" description="Helical" evidence="7">
    <location>
        <begin position="66"/>
        <end position="92"/>
    </location>
</feature>
<feature type="transmembrane region" description="Helical" evidence="7">
    <location>
        <begin position="291"/>
        <end position="314"/>
    </location>
</feature>
<dbReference type="Pfam" id="PF00916">
    <property type="entry name" value="Sulfate_transp"/>
    <property type="match status" value="1"/>
</dbReference>
<feature type="binding site" evidence="6">
    <location>
        <position position="574"/>
    </location>
    <ligand>
        <name>Zn(2+)</name>
        <dbReference type="ChEBI" id="CHEBI:29105"/>
    </ligand>
</feature>
<dbReference type="GO" id="GO:0008270">
    <property type="term" value="F:zinc ion binding"/>
    <property type="evidence" value="ECO:0007669"/>
    <property type="project" value="InterPro"/>
</dbReference>
<keyword evidence="6" id="KW-0862">Zinc</keyword>
<reference evidence="9 10" key="1">
    <citation type="submission" date="2019-12" db="EMBL/GenBank/DDBJ databases">
        <authorList>
            <person name="Li C."/>
            <person name="Zhao J."/>
        </authorList>
    </citation>
    <scope>NUCLEOTIDE SEQUENCE [LARGE SCALE GENOMIC DNA]</scope>
    <source>
        <strain evidence="9 10">NEAU-DD11</strain>
    </source>
</reference>
<feature type="transmembrane region" description="Helical" evidence="7">
    <location>
        <begin position="193"/>
        <end position="211"/>
    </location>
</feature>
<dbReference type="InterPro" id="IPR011547">
    <property type="entry name" value="SLC26A/SulP_dom"/>
</dbReference>
<evidence type="ECO:0000256" key="7">
    <source>
        <dbReference type="SAM" id="Phobius"/>
    </source>
</evidence>
<dbReference type="InterPro" id="IPR001902">
    <property type="entry name" value="SLC26A/SulP_fam"/>
</dbReference>
<dbReference type="EMBL" id="WSES01000003">
    <property type="protein sequence ID" value="MVW60128.1"/>
    <property type="molecule type" value="Genomic_DNA"/>
</dbReference>
<evidence type="ECO:0000313" key="9">
    <source>
        <dbReference type="EMBL" id="MVW60128.1"/>
    </source>
</evidence>